<feature type="region of interest" description="Disordered" evidence="1">
    <location>
        <begin position="30"/>
        <end position="59"/>
    </location>
</feature>
<name>A0AA38H016_9TREE</name>
<organism evidence="2 3">
    <name type="scientific">Dioszegia hungarica</name>
    <dbReference type="NCBI Taxonomy" id="4972"/>
    <lineage>
        <taxon>Eukaryota</taxon>
        <taxon>Fungi</taxon>
        <taxon>Dikarya</taxon>
        <taxon>Basidiomycota</taxon>
        <taxon>Agaricomycotina</taxon>
        <taxon>Tremellomycetes</taxon>
        <taxon>Tremellales</taxon>
        <taxon>Bulleribasidiaceae</taxon>
        <taxon>Dioszegia</taxon>
    </lineage>
</organism>
<evidence type="ECO:0000256" key="1">
    <source>
        <dbReference type="SAM" id="MobiDB-lite"/>
    </source>
</evidence>
<evidence type="ECO:0000313" key="2">
    <source>
        <dbReference type="EMBL" id="KAI9632147.1"/>
    </source>
</evidence>
<proteinExistence type="predicted"/>
<dbReference type="Proteomes" id="UP001164286">
    <property type="component" value="Unassembled WGS sequence"/>
</dbReference>
<accession>A0AA38H016</accession>
<dbReference type="AlphaFoldDB" id="A0AA38H016"/>
<sequence length="234" mass="24067">MSVAFPHAPLSLVPETDNCTTNWHSNPTSSALFSYPPADNTSDTTPKTPTSMPTLANQTGIPGLAPHIGTAAFGVVMKQAQTAAAKAVFARLQSYLPELPSPSALWTGAGETASAYYSGASSMAKTGFDAASDLASSAYSATADWTGEAMHKGFDASMTYGACAADAVSEHPWMAMAGLAATAVAGGAGLYYMSGRQSEEASARSTKKPTTQNSLTSKLRTLKSVLKRNAGLLG</sequence>
<dbReference type="EMBL" id="JAKWFO010000015">
    <property type="protein sequence ID" value="KAI9632147.1"/>
    <property type="molecule type" value="Genomic_DNA"/>
</dbReference>
<reference evidence="2" key="1">
    <citation type="journal article" date="2022" name="G3 (Bethesda)">
        <title>High quality genome of the basidiomycete yeast Dioszegia hungarica PDD-24b-2 isolated from cloud water.</title>
        <authorList>
            <person name="Jarrige D."/>
            <person name="Haridas S."/>
            <person name="Bleykasten-Grosshans C."/>
            <person name="Joly M."/>
            <person name="Nadalig T."/>
            <person name="Sancelme M."/>
            <person name="Vuilleumier S."/>
            <person name="Grigoriev I.V."/>
            <person name="Amato P."/>
            <person name="Bringel F."/>
        </authorList>
    </citation>
    <scope>NUCLEOTIDE SEQUENCE</scope>
    <source>
        <strain evidence="2">PDD-24b-2</strain>
    </source>
</reference>
<dbReference type="RefSeq" id="XP_052941924.1">
    <property type="nucleotide sequence ID" value="XM_053091507.1"/>
</dbReference>
<evidence type="ECO:0000313" key="3">
    <source>
        <dbReference type="Proteomes" id="UP001164286"/>
    </source>
</evidence>
<gene>
    <name evidence="2" type="ORF">MKK02DRAFT_41291</name>
</gene>
<comment type="caution">
    <text evidence="2">The sequence shown here is derived from an EMBL/GenBank/DDBJ whole genome shotgun (WGS) entry which is preliminary data.</text>
</comment>
<protein>
    <submittedName>
        <fullName evidence="2">Uncharacterized protein</fullName>
    </submittedName>
</protein>
<keyword evidence="3" id="KW-1185">Reference proteome</keyword>
<feature type="compositionally biased region" description="Polar residues" evidence="1">
    <location>
        <begin position="39"/>
        <end position="59"/>
    </location>
</feature>
<dbReference type="GeneID" id="77730712"/>